<dbReference type="HAMAP" id="MF_01925">
    <property type="entry name" value="P5C_reductase"/>
    <property type="match status" value="1"/>
</dbReference>
<evidence type="ECO:0000256" key="5">
    <source>
        <dbReference type="ARBA" id="ARBA00022650"/>
    </source>
</evidence>
<organism evidence="13 14">
    <name type="scientific">Entotheonella factor</name>
    <dbReference type="NCBI Taxonomy" id="1429438"/>
    <lineage>
        <taxon>Bacteria</taxon>
        <taxon>Pseudomonadati</taxon>
        <taxon>Nitrospinota/Tectimicrobiota group</taxon>
        <taxon>Candidatus Tectimicrobiota</taxon>
        <taxon>Candidatus Entotheonellia</taxon>
        <taxon>Candidatus Entotheonellales</taxon>
        <taxon>Candidatus Entotheonellaceae</taxon>
        <taxon>Candidatus Entotheonella</taxon>
    </lineage>
</organism>
<dbReference type="SUPFAM" id="SSF48179">
    <property type="entry name" value="6-phosphogluconate dehydrogenase C-terminal domain-like"/>
    <property type="match status" value="1"/>
</dbReference>
<evidence type="ECO:0000256" key="6">
    <source>
        <dbReference type="ARBA" id="ARBA00022857"/>
    </source>
</evidence>
<evidence type="ECO:0000256" key="4">
    <source>
        <dbReference type="ARBA" id="ARBA00022605"/>
    </source>
</evidence>
<evidence type="ECO:0000256" key="1">
    <source>
        <dbReference type="ARBA" id="ARBA00004496"/>
    </source>
</evidence>
<evidence type="ECO:0000256" key="8">
    <source>
        <dbReference type="HAMAP-Rule" id="MF_01925"/>
    </source>
</evidence>
<accession>W4L7Y4</accession>
<evidence type="ECO:0000259" key="11">
    <source>
        <dbReference type="Pfam" id="PF03807"/>
    </source>
</evidence>
<name>W4L7Y4_ENTF1</name>
<dbReference type="Pfam" id="PF14748">
    <property type="entry name" value="P5CR_dimer"/>
    <property type="match status" value="1"/>
</dbReference>
<comment type="catalytic activity">
    <reaction evidence="8">
        <text>L-proline + NADP(+) = (S)-1-pyrroline-5-carboxylate + NADPH + 2 H(+)</text>
        <dbReference type="Rhea" id="RHEA:14109"/>
        <dbReference type="ChEBI" id="CHEBI:15378"/>
        <dbReference type="ChEBI" id="CHEBI:17388"/>
        <dbReference type="ChEBI" id="CHEBI:57783"/>
        <dbReference type="ChEBI" id="CHEBI:58349"/>
        <dbReference type="ChEBI" id="CHEBI:60039"/>
        <dbReference type="EC" id="1.5.1.2"/>
    </reaction>
</comment>
<dbReference type="InterPro" id="IPR008927">
    <property type="entry name" value="6-PGluconate_DH-like_C_sf"/>
</dbReference>
<dbReference type="UniPathway" id="UPA00098">
    <property type="reaction ID" value="UER00361"/>
</dbReference>
<dbReference type="InterPro" id="IPR029036">
    <property type="entry name" value="P5CR_dimer"/>
</dbReference>
<evidence type="ECO:0000313" key="14">
    <source>
        <dbReference type="Proteomes" id="UP000019141"/>
    </source>
</evidence>
<feature type="binding site" evidence="10">
    <location>
        <position position="59"/>
    </location>
    <ligand>
        <name>NADPH</name>
        <dbReference type="ChEBI" id="CHEBI:57783"/>
    </ligand>
</feature>
<dbReference type="PIRSF" id="PIRSF000193">
    <property type="entry name" value="Pyrrol-5-carb_rd"/>
    <property type="match status" value="1"/>
</dbReference>
<dbReference type="Gene3D" id="1.10.3730.10">
    <property type="entry name" value="ProC C-terminal domain-like"/>
    <property type="match status" value="1"/>
</dbReference>
<dbReference type="HOGENOM" id="CLU_042344_3_1_7"/>
<reference evidence="13 14" key="1">
    <citation type="journal article" date="2014" name="Nature">
        <title>An environmental bacterial taxon with a large and distinct metabolic repertoire.</title>
        <authorList>
            <person name="Wilson M.C."/>
            <person name="Mori T."/>
            <person name="Ruckert C."/>
            <person name="Uria A.R."/>
            <person name="Helf M.J."/>
            <person name="Takada K."/>
            <person name="Gernert C."/>
            <person name="Steffens U.A."/>
            <person name="Heycke N."/>
            <person name="Schmitt S."/>
            <person name="Rinke C."/>
            <person name="Helfrich E.J."/>
            <person name="Brachmann A.O."/>
            <person name="Gurgui C."/>
            <person name="Wakimoto T."/>
            <person name="Kracht M."/>
            <person name="Crusemann M."/>
            <person name="Hentschel U."/>
            <person name="Abe I."/>
            <person name="Matsunaga S."/>
            <person name="Kalinowski J."/>
            <person name="Takeyama H."/>
            <person name="Piel J."/>
        </authorList>
    </citation>
    <scope>NUCLEOTIDE SEQUENCE [LARGE SCALE GENOMIC DNA]</scope>
    <source>
        <strain evidence="14">TSY1</strain>
    </source>
</reference>
<evidence type="ECO:0000256" key="10">
    <source>
        <dbReference type="PIRSR" id="PIRSR000193-1"/>
    </source>
</evidence>
<dbReference type="FunFam" id="3.40.50.720:FF:000190">
    <property type="entry name" value="Pyrroline-5-carboxylate reductase"/>
    <property type="match status" value="1"/>
</dbReference>
<dbReference type="PANTHER" id="PTHR11645">
    <property type="entry name" value="PYRROLINE-5-CARBOXYLATE REDUCTASE"/>
    <property type="match status" value="1"/>
</dbReference>
<feature type="binding site" evidence="10">
    <location>
        <begin position="10"/>
        <end position="15"/>
    </location>
    <ligand>
        <name>NADP(+)</name>
        <dbReference type="ChEBI" id="CHEBI:58349"/>
    </ligand>
</feature>
<keyword evidence="7 8" id="KW-0560">Oxidoreductase</keyword>
<comment type="subcellular location">
    <subcellularLocation>
        <location evidence="1 8">Cytoplasm</location>
    </subcellularLocation>
</comment>
<dbReference type="EMBL" id="AZHW01001131">
    <property type="protein sequence ID" value="ETW94019.1"/>
    <property type="molecule type" value="Genomic_DNA"/>
</dbReference>
<dbReference type="InterPro" id="IPR000304">
    <property type="entry name" value="Pyrroline-COOH_reductase"/>
</dbReference>
<dbReference type="NCBIfam" id="TIGR00112">
    <property type="entry name" value="proC"/>
    <property type="match status" value="1"/>
</dbReference>
<evidence type="ECO:0000256" key="3">
    <source>
        <dbReference type="ARBA" id="ARBA00022490"/>
    </source>
</evidence>
<dbReference type="AlphaFoldDB" id="W4L7Y4"/>
<comment type="pathway">
    <text evidence="8">Amino-acid biosynthesis; L-proline biosynthesis; L-proline from L-glutamate 5-semialdehyde: step 1/1.</text>
</comment>
<dbReference type="Pfam" id="PF03807">
    <property type="entry name" value="F420_oxidored"/>
    <property type="match status" value="1"/>
</dbReference>
<dbReference type="GO" id="GO:0055129">
    <property type="term" value="P:L-proline biosynthetic process"/>
    <property type="evidence" value="ECO:0007669"/>
    <property type="project" value="UniProtKB-UniRule"/>
</dbReference>
<keyword evidence="6 8" id="KW-0521">NADP</keyword>
<protein>
    <recommendedName>
        <fullName evidence="8 9">Pyrroline-5-carboxylate reductase</fullName>
        <shortName evidence="8">P5C reductase</shortName>
        <shortName evidence="8">P5CR</shortName>
        <ecNumber evidence="8 9">1.5.1.2</ecNumber>
    </recommendedName>
    <alternativeName>
        <fullName evidence="8">PCA reductase</fullName>
    </alternativeName>
</protein>
<evidence type="ECO:0000256" key="9">
    <source>
        <dbReference type="NCBIfam" id="TIGR00112"/>
    </source>
</evidence>
<dbReference type="Gene3D" id="3.40.50.720">
    <property type="entry name" value="NAD(P)-binding Rossmann-like Domain"/>
    <property type="match status" value="1"/>
</dbReference>
<dbReference type="Proteomes" id="UP000019141">
    <property type="component" value="Unassembled WGS sequence"/>
</dbReference>
<evidence type="ECO:0000256" key="7">
    <source>
        <dbReference type="ARBA" id="ARBA00023002"/>
    </source>
</evidence>
<proteinExistence type="inferred from homology"/>
<dbReference type="InterPro" id="IPR036291">
    <property type="entry name" value="NAD(P)-bd_dom_sf"/>
</dbReference>
<feature type="domain" description="Pyrroline-5-carboxylate reductase catalytic N-terminal" evidence="11">
    <location>
        <begin position="7"/>
        <end position="101"/>
    </location>
</feature>
<dbReference type="InterPro" id="IPR028939">
    <property type="entry name" value="P5C_Rdtase_cat_N"/>
</dbReference>
<dbReference type="GO" id="GO:0004735">
    <property type="term" value="F:pyrroline-5-carboxylate reductase activity"/>
    <property type="evidence" value="ECO:0007669"/>
    <property type="project" value="UniProtKB-UniRule"/>
</dbReference>
<comment type="catalytic activity">
    <reaction evidence="8">
        <text>L-proline + NAD(+) = (S)-1-pyrroline-5-carboxylate + NADH + 2 H(+)</text>
        <dbReference type="Rhea" id="RHEA:14105"/>
        <dbReference type="ChEBI" id="CHEBI:15378"/>
        <dbReference type="ChEBI" id="CHEBI:17388"/>
        <dbReference type="ChEBI" id="CHEBI:57540"/>
        <dbReference type="ChEBI" id="CHEBI:57945"/>
        <dbReference type="ChEBI" id="CHEBI:60039"/>
        <dbReference type="EC" id="1.5.1.2"/>
    </reaction>
</comment>
<dbReference type="EC" id="1.5.1.2" evidence="8 9"/>
<comment type="similarity">
    <text evidence="2 8">Belongs to the pyrroline-5-carboxylate reductase family.</text>
</comment>
<keyword evidence="3 8" id="KW-0963">Cytoplasm</keyword>
<dbReference type="SUPFAM" id="SSF51735">
    <property type="entry name" value="NAD(P)-binding Rossmann-fold domains"/>
    <property type="match status" value="1"/>
</dbReference>
<dbReference type="PANTHER" id="PTHR11645:SF0">
    <property type="entry name" value="PYRROLINE-5-CARBOXYLATE REDUCTASE 3"/>
    <property type="match status" value="1"/>
</dbReference>
<dbReference type="FunFam" id="1.10.3730.10:FF:000001">
    <property type="entry name" value="Pyrroline-5-carboxylate reductase"/>
    <property type="match status" value="1"/>
</dbReference>
<feature type="domain" description="Pyrroline-5-carboxylate reductase dimerisation" evidence="12">
    <location>
        <begin position="164"/>
        <end position="268"/>
    </location>
</feature>
<comment type="caution">
    <text evidence="13">The sequence shown here is derived from an EMBL/GenBank/DDBJ whole genome shotgun (WGS) entry which is preliminary data.</text>
</comment>
<keyword evidence="14" id="KW-1185">Reference proteome</keyword>
<evidence type="ECO:0000256" key="2">
    <source>
        <dbReference type="ARBA" id="ARBA00005525"/>
    </source>
</evidence>
<keyword evidence="4 8" id="KW-0028">Amino-acid biosynthesis</keyword>
<comment type="function">
    <text evidence="8">Catalyzes the reduction of 1-pyrroline-5-carboxylate (PCA) to L-proline.</text>
</comment>
<dbReference type="PATRIC" id="fig|1429438.4.peg.6893"/>
<gene>
    <name evidence="8" type="primary">proC</name>
    <name evidence="13" type="ORF">ETSY1_36660</name>
</gene>
<keyword evidence="5 8" id="KW-0641">Proline biosynthesis</keyword>
<dbReference type="GO" id="GO:0005737">
    <property type="term" value="C:cytoplasm"/>
    <property type="evidence" value="ECO:0007669"/>
    <property type="project" value="UniProtKB-SubCell"/>
</dbReference>
<sequence>MIDDLRFAFIGGGNMAEALLKGLLSGLHVAPDHITATDVVPERLTYLETTYGIRTLKENSQAVRDHDVMILAVKPQTIPEVLQVMAPAMTRDKLVISIAAGVTLQTLEQGLGADIRVVRVMPNTPALVLAGAAGIAPGQAATSQDTELVERLFNAVGRAVVVSEGLMDAVTGLSGSGPAYVFAFIEALSDGGVMVGLTRQMATQLAAQTVLGAAQLVLETGKHPGELKDMVTSPAGTTIAGMHALESGGLRGLMMEVVRRATERSAELGRVPEH</sequence>
<evidence type="ECO:0000313" key="13">
    <source>
        <dbReference type="EMBL" id="ETW94019.1"/>
    </source>
</evidence>
<evidence type="ECO:0000259" key="12">
    <source>
        <dbReference type="Pfam" id="PF14748"/>
    </source>
</evidence>
<feature type="binding site" evidence="10">
    <location>
        <begin position="72"/>
        <end position="75"/>
    </location>
    <ligand>
        <name>NADP(+)</name>
        <dbReference type="ChEBI" id="CHEBI:58349"/>
    </ligand>
</feature>